<organism evidence="2 3">
    <name type="scientific">Saccharococcus caldoxylosilyticus</name>
    <dbReference type="NCBI Taxonomy" id="81408"/>
    <lineage>
        <taxon>Bacteria</taxon>
        <taxon>Bacillati</taxon>
        <taxon>Bacillota</taxon>
        <taxon>Bacilli</taxon>
        <taxon>Bacillales</taxon>
        <taxon>Anoxybacillaceae</taxon>
        <taxon>Saccharococcus</taxon>
    </lineage>
</organism>
<dbReference type="STRING" id="81408.B4119_2225"/>
<sequence>MKIRAFFFAIYMCIFVLNVWLITLLVGVFFNIFPSLK</sequence>
<keyword evidence="1" id="KW-1133">Transmembrane helix</keyword>
<evidence type="ECO:0000256" key="1">
    <source>
        <dbReference type="SAM" id="Phobius"/>
    </source>
</evidence>
<evidence type="ECO:0000313" key="2">
    <source>
        <dbReference type="EMBL" id="KYD15797.1"/>
    </source>
</evidence>
<protein>
    <submittedName>
        <fullName evidence="2">Uncharacterized protein</fullName>
    </submittedName>
</protein>
<keyword evidence="1" id="KW-0472">Membrane</keyword>
<dbReference type="EMBL" id="LQYS01000037">
    <property type="protein sequence ID" value="KYD15797.1"/>
    <property type="molecule type" value="Genomic_DNA"/>
</dbReference>
<proteinExistence type="predicted"/>
<reference evidence="2 3" key="1">
    <citation type="submission" date="2016-01" db="EMBL/GenBank/DDBJ databases">
        <title>Draft Genome Sequences of Seven Thermophilic Sporeformers Isolated from Foods.</title>
        <authorList>
            <person name="Berendsen E.M."/>
            <person name="Wells-Bennik M.H."/>
            <person name="Krawcyk A.O."/>
            <person name="De Jong A."/>
            <person name="Holsappel S."/>
            <person name="Eijlander R.T."/>
            <person name="Kuipers O.P."/>
        </authorList>
    </citation>
    <scope>NUCLEOTIDE SEQUENCE [LARGE SCALE GENOMIC DNA]</scope>
    <source>
        <strain evidence="2 3">B4119</strain>
    </source>
</reference>
<comment type="caution">
    <text evidence="2">The sequence shown here is derived from an EMBL/GenBank/DDBJ whole genome shotgun (WGS) entry which is preliminary data.</text>
</comment>
<gene>
    <name evidence="2" type="ORF">B4119_2225</name>
</gene>
<keyword evidence="1" id="KW-0812">Transmembrane</keyword>
<accession>A0A150LU84</accession>
<dbReference type="Proteomes" id="UP000075455">
    <property type="component" value="Unassembled WGS sequence"/>
</dbReference>
<dbReference type="AlphaFoldDB" id="A0A150LU84"/>
<name>A0A150LU84_9BACL</name>
<feature type="transmembrane region" description="Helical" evidence="1">
    <location>
        <begin position="6"/>
        <end position="33"/>
    </location>
</feature>
<evidence type="ECO:0000313" key="3">
    <source>
        <dbReference type="Proteomes" id="UP000075455"/>
    </source>
</evidence>